<dbReference type="Proteomes" id="UP001597510">
    <property type="component" value="Unassembled WGS sequence"/>
</dbReference>
<dbReference type="PANTHER" id="PTHR35580">
    <property type="entry name" value="CELL SURFACE GLYCOPROTEIN (S-LAYER PROTEIN)-LIKE PROTEIN"/>
    <property type="match status" value="1"/>
</dbReference>
<evidence type="ECO:0000256" key="1">
    <source>
        <dbReference type="SAM" id="SignalP"/>
    </source>
</evidence>
<dbReference type="InterPro" id="IPR052918">
    <property type="entry name" value="Motility_Chemotaxis_Reg"/>
</dbReference>
<keyword evidence="3" id="KW-1185">Reference proteome</keyword>
<keyword evidence="1" id="KW-0732">Signal</keyword>
<dbReference type="Gene3D" id="2.80.10.50">
    <property type="match status" value="1"/>
</dbReference>
<evidence type="ECO:0000313" key="3">
    <source>
        <dbReference type="Proteomes" id="UP001597510"/>
    </source>
</evidence>
<evidence type="ECO:0000313" key="2">
    <source>
        <dbReference type="EMBL" id="MFD2523024.1"/>
    </source>
</evidence>
<dbReference type="RefSeq" id="WP_340240109.1">
    <property type="nucleotide sequence ID" value="NZ_JBBEWC010000018.1"/>
</dbReference>
<reference evidence="3" key="1">
    <citation type="journal article" date="2019" name="Int. J. Syst. Evol. Microbiol.">
        <title>The Global Catalogue of Microorganisms (GCM) 10K type strain sequencing project: providing services to taxonomists for standard genome sequencing and annotation.</title>
        <authorList>
            <consortium name="The Broad Institute Genomics Platform"/>
            <consortium name="The Broad Institute Genome Sequencing Center for Infectious Disease"/>
            <person name="Wu L."/>
            <person name="Ma J."/>
        </authorList>
    </citation>
    <scope>NUCLEOTIDE SEQUENCE [LARGE SCALE GENOMIC DNA]</scope>
    <source>
        <strain evidence="3">KCTC 52344</strain>
    </source>
</reference>
<dbReference type="EMBL" id="JBHULC010000027">
    <property type="protein sequence ID" value="MFD2523024.1"/>
    <property type="molecule type" value="Genomic_DNA"/>
</dbReference>
<evidence type="ECO:0008006" key="4">
    <source>
        <dbReference type="Google" id="ProtNLM"/>
    </source>
</evidence>
<dbReference type="PANTHER" id="PTHR35580:SF1">
    <property type="entry name" value="PHYTASE-LIKE DOMAIN-CONTAINING PROTEIN"/>
    <property type="match status" value="1"/>
</dbReference>
<proteinExistence type="predicted"/>
<organism evidence="2 3">
    <name type="scientific">Emticicia soli</name>
    <dbReference type="NCBI Taxonomy" id="2027878"/>
    <lineage>
        <taxon>Bacteria</taxon>
        <taxon>Pseudomonadati</taxon>
        <taxon>Bacteroidota</taxon>
        <taxon>Cytophagia</taxon>
        <taxon>Cytophagales</taxon>
        <taxon>Leadbetterellaceae</taxon>
        <taxon>Emticicia</taxon>
    </lineage>
</organism>
<accession>A0ABW5JCS7</accession>
<dbReference type="SUPFAM" id="SSF101898">
    <property type="entry name" value="NHL repeat"/>
    <property type="match status" value="2"/>
</dbReference>
<feature type="signal peptide" evidence="1">
    <location>
        <begin position="1"/>
        <end position="19"/>
    </location>
</feature>
<gene>
    <name evidence="2" type="ORF">ACFSR2_19160</name>
</gene>
<name>A0ABW5JCS7_9BACT</name>
<protein>
    <recommendedName>
        <fullName evidence="4">Beta-propeller repeat protein</fullName>
    </recommendedName>
</protein>
<comment type="caution">
    <text evidence="2">The sequence shown here is derived from an EMBL/GenBank/DDBJ whole genome shotgun (WGS) entry which is preliminary data.</text>
</comment>
<feature type="chain" id="PRO_5045733470" description="Beta-propeller repeat protein" evidence="1">
    <location>
        <begin position="20"/>
        <end position="511"/>
    </location>
</feature>
<sequence>MKKILYLGFSFIVSLQVYAQNVTITPDGITPALSGTYARLSYDAILALPSPQRGDMVYDITYDCLRTFASGKWLCTYQDPYSHTPNVVPVLTAGTINSEAINDILIGTNNTMYLTGTFNNTITFDTITVTSSTTSDAYIAKLNADGKAQWVRTITGSSIQVAEDIAVDASGNVYVTGFFLGSTNFGGTIINAVGNYDMFVVKYNASGALVWVRTAGSTGADQGNKIRLDASGNVYVGGTFSGTITFGATTVTSMGSTDIFITKYNVNGTVQWALPSGGIGAEFMGDIALDSNGDVFVGGSYSESATFGTLTRTSNGSIDAFIGKYDVSTSSWKWVISIGGTGIDIISALLKDNANSVYAAGSFSGSVNFASTTKTSEGNDDIFLLKYTNDGFMEWVQTTGGTSAGFIEDLAVDTDNNVYLAGNFFDISTIGSVTKSARGSSDAFVARYDANGSFAWVQSFGGINQDIATCISLDANNNIYAGGIYRNTVNFGRTSRTAVGNGDIFVVKFDK</sequence>